<accession>A0A8S5NIH7</accession>
<keyword evidence="1" id="KW-0472">Membrane</keyword>
<organism evidence="2">
    <name type="scientific">Siphoviridae sp. ctgu013</name>
    <dbReference type="NCBI Taxonomy" id="2826421"/>
    <lineage>
        <taxon>Viruses</taxon>
        <taxon>Duplodnaviria</taxon>
        <taxon>Heunggongvirae</taxon>
        <taxon>Uroviricota</taxon>
        <taxon>Caudoviricetes</taxon>
    </lineage>
</organism>
<sequence length="32" mass="3683">MRMDKEKASWAILMINLLTAIINLTASLLHRD</sequence>
<evidence type="ECO:0000256" key="1">
    <source>
        <dbReference type="SAM" id="Phobius"/>
    </source>
</evidence>
<feature type="transmembrane region" description="Helical" evidence="1">
    <location>
        <begin position="12"/>
        <end position="30"/>
    </location>
</feature>
<dbReference type="EMBL" id="BK015171">
    <property type="protein sequence ID" value="DAD94016.1"/>
    <property type="molecule type" value="Genomic_DNA"/>
</dbReference>
<name>A0A8S5NIH7_9CAUD</name>
<keyword evidence="1" id="KW-0812">Transmembrane</keyword>
<protein>
    <submittedName>
        <fullName evidence="2">Uncharacterized protein</fullName>
    </submittedName>
</protein>
<proteinExistence type="predicted"/>
<evidence type="ECO:0000313" key="2">
    <source>
        <dbReference type="EMBL" id="DAD94016.1"/>
    </source>
</evidence>
<keyword evidence="1" id="KW-1133">Transmembrane helix</keyword>
<reference evidence="2" key="1">
    <citation type="journal article" date="2021" name="Proc. Natl. Acad. Sci. U.S.A.">
        <title>A Catalog of Tens of Thousands of Viruses from Human Metagenomes Reveals Hidden Associations with Chronic Diseases.</title>
        <authorList>
            <person name="Tisza M.J."/>
            <person name="Buck C.B."/>
        </authorList>
    </citation>
    <scope>NUCLEOTIDE SEQUENCE</scope>
    <source>
        <strain evidence="2">Ctgu013</strain>
    </source>
</reference>